<organism evidence="2 4">
    <name type="scientific">Iodobacter fluviatilis</name>
    <dbReference type="NCBI Taxonomy" id="537"/>
    <lineage>
        <taxon>Bacteria</taxon>
        <taxon>Pseudomonadati</taxon>
        <taxon>Pseudomonadota</taxon>
        <taxon>Betaproteobacteria</taxon>
        <taxon>Neisseriales</taxon>
        <taxon>Chitinibacteraceae</taxon>
        <taxon>Iodobacter</taxon>
    </lineage>
</organism>
<dbReference type="RefSeq" id="WP_132038709.1">
    <property type="nucleotide sequence ID" value="NZ_CAWOLO010000011.1"/>
</dbReference>
<evidence type="ECO:0000259" key="1">
    <source>
        <dbReference type="PROSITE" id="PS51841"/>
    </source>
</evidence>
<dbReference type="GO" id="GO:0008237">
    <property type="term" value="F:metallopeptidase activity"/>
    <property type="evidence" value="ECO:0007669"/>
    <property type="project" value="InterPro"/>
</dbReference>
<reference evidence="2 4" key="1">
    <citation type="submission" date="2018-06" db="EMBL/GenBank/DDBJ databases">
        <authorList>
            <consortium name="Pathogen Informatics"/>
            <person name="Doyle S."/>
        </authorList>
    </citation>
    <scope>NUCLEOTIDE SEQUENCE [LARGE SCALE GENOMIC DNA]</scope>
    <source>
        <strain evidence="2 4">NCTC11159</strain>
    </source>
</reference>
<dbReference type="Pfam" id="PF00932">
    <property type="entry name" value="LTD"/>
    <property type="match status" value="1"/>
</dbReference>
<dbReference type="EMBL" id="UGHR01000001">
    <property type="protein sequence ID" value="STQ91826.1"/>
    <property type="molecule type" value="Genomic_DNA"/>
</dbReference>
<evidence type="ECO:0000313" key="2">
    <source>
        <dbReference type="EMBL" id="STQ91826.1"/>
    </source>
</evidence>
<dbReference type="Proteomes" id="UP000295794">
    <property type="component" value="Unassembled WGS sequence"/>
</dbReference>
<evidence type="ECO:0000313" key="3">
    <source>
        <dbReference type="EMBL" id="TCU83667.1"/>
    </source>
</evidence>
<dbReference type="InterPro" id="IPR024079">
    <property type="entry name" value="MetalloPept_cat_dom_sf"/>
</dbReference>
<dbReference type="SUPFAM" id="SSF74853">
    <property type="entry name" value="Lamin A/C globular tail domain"/>
    <property type="match status" value="1"/>
</dbReference>
<keyword evidence="5" id="KW-1185">Reference proteome</keyword>
<dbReference type="PROSITE" id="PS51841">
    <property type="entry name" value="LTD"/>
    <property type="match status" value="1"/>
</dbReference>
<feature type="domain" description="LTD" evidence="1">
    <location>
        <begin position="74"/>
        <end position="196"/>
    </location>
</feature>
<dbReference type="InterPro" id="IPR036415">
    <property type="entry name" value="Lamin_tail_dom_sf"/>
</dbReference>
<proteinExistence type="predicted"/>
<dbReference type="SUPFAM" id="SSF55486">
    <property type="entry name" value="Metalloproteases ('zincins'), catalytic domain"/>
    <property type="match status" value="1"/>
</dbReference>
<dbReference type="AlphaFoldDB" id="A0A377Q965"/>
<dbReference type="EMBL" id="SMBT01000011">
    <property type="protein sequence ID" value="TCU83667.1"/>
    <property type="molecule type" value="Genomic_DNA"/>
</dbReference>
<name>A0A377Q965_9NEIS</name>
<dbReference type="PROSITE" id="PS51257">
    <property type="entry name" value="PROKAR_LIPOPROTEIN"/>
    <property type="match status" value="1"/>
</dbReference>
<dbReference type="Proteomes" id="UP000255108">
    <property type="component" value="Unassembled WGS sequence"/>
</dbReference>
<protein>
    <submittedName>
        <fullName evidence="3">Lamin tail-like protein</fullName>
    </submittedName>
</protein>
<dbReference type="OrthoDB" id="369088at2"/>
<evidence type="ECO:0000313" key="5">
    <source>
        <dbReference type="Proteomes" id="UP000295794"/>
    </source>
</evidence>
<sequence>MNNDRFQQYGVRLAGLSLSVILAACGGGGGDSGSASPATTSVPTQLPTLVPTTVPTPVPTAIPTLPPVSLLPTPTPAPGPTLSSTLLISEVSSNYDSGKGAWLEIYNSGVQDVSLNGVSLRTSSWSDWTSFDLPKTVVIKPGAYFIVAGKSDDAMQSTDQIAYVSNQSKVPNWTGSSGAIELVKGGVTLDFVRFGSSQAQPLSAGAWTGGSAVSMPVWDYGHSLARTGPVKGNTRSAQDWIVVPFSTPGGPNDVPAYATDNDHDGIPDSAEVAGGTFGGIDYFAMGARANQPDIFIQIDHMKSMDLGITPTKEALQKVVDAFKLQNIAVHFDVGNLYNAKFNPVDFNLGGSRLNSRNEVAYKTCLGIDSSEGCASIYDYKNLSMDIRRKQAFHYLLMGNSQELDGRSGSSGRAEVVGNDIIVTLGSWGLNADSAGEINELINFQAGTIMHELGHNLGLKHGGNEDVNNKPNYYSVMNYLYQMKGLGSSPKSISAVERYFSNKEANGFTWDSRCKLEGGPCSSSFRIDYSDGTGRTLNENSLNEADLIGRGVFTGVYADWDLDNKQSAVNYALDLNDDGTKGLLRDYNDWANLNLAFARVESGNSGVSMQRSSKVAVNPILNDKQRWAVEAKPSAAFFAAMRRRAR</sequence>
<dbReference type="InterPro" id="IPR001322">
    <property type="entry name" value="Lamin_tail_dom"/>
</dbReference>
<dbReference type="Gene3D" id="3.40.390.10">
    <property type="entry name" value="Collagenase (Catalytic Domain)"/>
    <property type="match status" value="1"/>
</dbReference>
<evidence type="ECO:0000313" key="4">
    <source>
        <dbReference type="Proteomes" id="UP000255108"/>
    </source>
</evidence>
<gene>
    <name evidence="3" type="ORF">EV682_11127</name>
    <name evidence="2" type="ORF">NCTC11159_02908</name>
</gene>
<accession>A0A377Q965</accession>
<reference evidence="3 5" key="2">
    <citation type="submission" date="2019-03" db="EMBL/GenBank/DDBJ databases">
        <title>Genomic Encyclopedia of Type Strains, Phase IV (KMG-IV): sequencing the most valuable type-strain genomes for metagenomic binning, comparative biology and taxonomic classification.</title>
        <authorList>
            <person name="Goeker M."/>
        </authorList>
    </citation>
    <scope>NUCLEOTIDE SEQUENCE [LARGE SCALE GENOMIC DNA]</scope>
    <source>
        <strain evidence="3 5">DSM 3764</strain>
    </source>
</reference>
<dbReference type="Gene3D" id="2.60.40.1260">
    <property type="entry name" value="Lamin Tail domain"/>
    <property type="match status" value="1"/>
</dbReference>